<dbReference type="EMBL" id="JAWWMZ010000009">
    <property type="protein sequence ID" value="MDX4955922.1"/>
    <property type="molecule type" value="Genomic_DNA"/>
</dbReference>
<dbReference type="GO" id="GO:0006310">
    <property type="term" value="P:DNA recombination"/>
    <property type="evidence" value="ECO:0007669"/>
    <property type="project" value="UniProtKB-KW"/>
</dbReference>
<sequence>MPKITKYPRLRTKVYKGKGGQAYVYYVYDMRPEGKQDIRLGKDYEKAIEQWEQLHNKRPLTIGRLEEAFARWEATELPKYTSEETRKGYTKNLKTIRPVFGGMAWEEVDLPTLRQYLDLRSAKTQGNREMSLLRIVWGKALLWGMTRHQWPASGMRGWKNEESAREFEVTDAMFQAVYEKGDQVLRDCMDIASATGLRLTDARTIRMPQDGYLAHRASKTKKAVRFAVADSPVLSALVARRQAIKASCVMLLCTPTGREVTQRMLRERWEGARDAAAFAAEQGGDEDLGQRIRKMYLRDMRSLAADLAGTSQEASELLQHSSKALTEKHYRTRAQTLKAVR</sequence>
<reference evidence="2" key="1">
    <citation type="submission" date="2023-11" db="EMBL/GenBank/DDBJ databases">
        <title>Identification and selenium tolerance of Delftia acidovorans R3-25.</title>
        <authorList>
            <person name="Zhang S."/>
            <person name="Liu Y."/>
            <person name="Guo Y."/>
        </authorList>
    </citation>
    <scope>NUCLEOTIDE SEQUENCE</scope>
    <source>
        <strain evidence="2">R3-25</strain>
    </source>
</reference>
<evidence type="ECO:0000313" key="2">
    <source>
        <dbReference type="EMBL" id="MDX4955922.1"/>
    </source>
</evidence>
<dbReference type="GO" id="GO:0015074">
    <property type="term" value="P:DNA integration"/>
    <property type="evidence" value="ECO:0007669"/>
    <property type="project" value="InterPro"/>
</dbReference>
<name>A0AAJ2VBU7_DELAC</name>
<dbReference type="InterPro" id="IPR013762">
    <property type="entry name" value="Integrase-like_cat_sf"/>
</dbReference>
<dbReference type="GO" id="GO:0003677">
    <property type="term" value="F:DNA binding"/>
    <property type="evidence" value="ECO:0007669"/>
    <property type="project" value="InterPro"/>
</dbReference>
<keyword evidence="1" id="KW-0233">DNA recombination</keyword>
<proteinExistence type="predicted"/>
<gene>
    <name evidence="2" type="ORF">SGN30_21095</name>
</gene>
<dbReference type="Proteomes" id="UP001287445">
    <property type="component" value="Unassembled WGS sequence"/>
</dbReference>
<dbReference type="Gene3D" id="1.10.443.10">
    <property type="entry name" value="Intergrase catalytic core"/>
    <property type="match status" value="1"/>
</dbReference>
<dbReference type="AlphaFoldDB" id="A0AAJ2VBU7"/>
<dbReference type="SUPFAM" id="SSF56349">
    <property type="entry name" value="DNA breaking-rejoining enzymes"/>
    <property type="match status" value="1"/>
</dbReference>
<evidence type="ECO:0000313" key="3">
    <source>
        <dbReference type="Proteomes" id="UP001287445"/>
    </source>
</evidence>
<organism evidence="2 3">
    <name type="scientific">Delftia acidovorans</name>
    <name type="common">Pseudomonas acidovorans</name>
    <name type="synonym">Comamonas acidovorans</name>
    <dbReference type="NCBI Taxonomy" id="80866"/>
    <lineage>
        <taxon>Bacteria</taxon>
        <taxon>Pseudomonadati</taxon>
        <taxon>Pseudomonadota</taxon>
        <taxon>Betaproteobacteria</taxon>
        <taxon>Burkholderiales</taxon>
        <taxon>Comamonadaceae</taxon>
        <taxon>Delftia</taxon>
    </lineage>
</organism>
<comment type="caution">
    <text evidence="2">The sequence shown here is derived from an EMBL/GenBank/DDBJ whole genome shotgun (WGS) entry which is preliminary data.</text>
</comment>
<evidence type="ECO:0000256" key="1">
    <source>
        <dbReference type="ARBA" id="ARBA00023172"/>
    </source>
</evidence>
<dbReference type="InterPro" id="IPR011010">
    <property type="entry name" value="DNA_brk_join_enz"/>
</dbReference>
<protein>
    <submittedName>
        <fullName evidence="2">Integrase</fullName>
    </submittedName>
</protein>
<accession>A0AAJ2VBU7</accession>
<dbReference type="RefSeq" id="WP_319075348.1">
    <property type="nucleotide sequence ID" value="NZ_JAWWMZ010000009.1"/>
</dbReference>